<feature type="compositionally biased region" description="Polar residues" evidence="8">
    <location>
        <begin position="233"/>
        <end position="243"/>
    </location>
</feature>
<feature type="compositionally biased region" description="Pro residues" evidence="8">
    <location>
        <begin position="682"/>
        <end position="700"/>
    </location>
</feature>
<dbReference type="PROSITE" id="PS51215">
    <property type="entry name" value="AWS"/>
    <property type="match status" value="1"/>
</dbReference>
<dbReference type="InterPro" id="IPR046341">
    <property type="entry name" value="SET_dom_sf"/>
</dbReference>
<comment type="caution">
    <text evidence="12">The sequence shown here is derived from an EMBL/GenBank/DDBJ whole genome shotgun (WGS) entry which is preliminary data.</text>
</comment>
<dbReference type="GO" id="GO:0042054">
    <property type="term" value="F:histone methyltransferase activity"/>
    <property type="evidence" value="ECO:0007669"/>
    <property type="project" value="InterPro"/>
</dbReference>
<feature type="region of interest" description="Disordered" evidence="8">
    <location>
        <begin position="1"/>
        <end position="21"/>
    </location>
</feature>
<feature type="region of interest" description="Disordered" evidence="8">
    <location>
        <begin position="881"/>
        <end position="900"/>
    </location>
</feature>
<feature type="compositionally biased region" description="Basic and acidic residues" evidence="8">
    <location>
        <begin position="520"/>
        <end position="551"/>
    </location>
</feature>
<comment type="subcellular location">
    <subcellularLocation>
        <location evidence="2">Chromosome</location>
    </subcellularLocation>
    <subcellularLocation>
        <location evidence="1">Nucleus</location>
    </subcellularLocation>
</comment>
<evidence type="ECO:0000256" key="4">
    <source>
        <dbReference type="ARBA" id="ARBA00022603"/>
    </source>
</evidence>
<dbReference type="PROSITE" id="PS50280">
    <property type="entry name" value="SET"/>
    <property type="match status" value="1"/>
</dbReference>
<dbReference type="Pfam" id="PF17907">
    <property type="entry name" value="AWS"/>
    <property type="match status" value="1"/>
</dbReference>
<dbReference type="GO" id="GO:0032259">
    <property type="term" value="P:methylation"/>
    <property type="evidence" value="ECO:0007669"/>
    <property type="project" value="UniProtKB-KW"/>
</dbReference>
<dbReference type="Gene3D" id="2.170.270.10">
    <property type="entry name" value="SET domain"/>
    <property type="match status" value="1"/>
</dbReference>
<accession>A0A9P3H4R0</accession>
<dbReference type="PROSITE" id="PS50868">
    <property type="entry name" value="POST_SET"/>
    <property type="match status" value="1"/>
</dbReference>
<dbReference type="SUPFAM" id="SSF57701">
    <property type="entry name" value="Zn2/Cys6 DNA-binding domain"/>
    <property type="match status" value="1"/>
</dbReference>
<feature type="compositionally biased region" description="Acidic residues" evidence="8">
    <location>
        <begin position="845"/>
        <end position="854"/>
    </location>
</feature>
<dbReference type="GO" id="GO:0005694">
    <property type="term" value="C:chromosome"/>
    <property type="evidence" value="ECO:0007669"/>
    <property type="project" value="UniProtKB-SubCell"/>
</dbReference>
<feature type="compositionally biased region" description="Basic and acidic residues" evidence="8">
    <location>
        <begin position="742"/>
        <end position="766"/>
    </location>
</feature>
<evidence type="ECO:0000256" key="5">
    <source>
        <dbReference type="ARBA" id="ARBA00022679"/>
    </source>
</evidence>
<organism evidence="12 13">
    <name type="scientific">Entomortierella parvispora</name>
    <dbReference type="NCBI Taxonomy" id="205924"/>
    <lineage>
        <taxon>Eukaryota</taxon>
        <taxon>Fungi</taxon>
        <taxon>Fungi incertae sedis</taxon>
        <taxon>Mucoromycota</taxon>
        <taxon>Mortierellomycotina</taxon>
        <taxon>Mortierellomycetes</taxon>
        <taxon>Mortierellales</taxon>
        <taxon>Mortierellaceae</taxon>
        <taxon>Entomortierella</taxon>
    </lineage>
</organism>
<feature type="domain" description="Post-SET" evidence="10">
    <location>
        <begin position="1153"/>
        <end position="1169"/>
    </location>
</feature>
<evidence type="ECO:0000259" key="11">
    <source>
        <dbReference type="PROSITE" id="PS51215"/>
    </source>
</evidence>
<dbReference type="PROSITE" id="PS00463">
    <property type="entry name" value="ZN2_CY6_FUNGAL_1"/>
    <property type="match status" value="1"/>
</dbReference>
<feature type="compositionally biased region" description="Polar residues" evidence="8">
    <location>
        <begin position="572"/>
        <end position="601"/>
    </location>
</feature>
<reference evidence="12" key="2">
    <citation type="journal article" date="2022" name="Microbiol. Resour. Announc.">
        <title>Whole-Genome Sequence of Entomortierella parvispora E1425, a Mucoromycotan Fungus Associated with Burkholderiaceae-Related Endosymbiotic Bacteria.</title>
        <authorList>
            <person name="Herlambang A."/>
            <person name="Guo Y."/>
            <person name="Takashima Y."/>
            <person name="Narisawa K."/>
            <person name="Ohta H."/>
            <person name="Nishizawa T."/>
        </authorList>
    </citation>
    <scope>NUCLEOTIDE SEQUENCE</scope>
    <source>
        <strain evidence="12">E1425</strain>
    </source>
</reference>
<sequence length="1467" mass="160458">MAVKAKKRKLSVSMPRDQKSEVAMLPAEEEMLAQMQLSKTVATEDMIAMARHVLEEITVRSRDTGLDALTMEAPVPEIANSPEIPDSLPSPTSAGIQQEDPKAVNAPMPAAVTGTRATRSKRVVSFDQTVPTKDNGSGSSDTPVGGRWLADLTVANMQRQNRAHEEQDLQERLQANGAATVTAEKTLTERPRRTFVSTLRSGLKRVVPMPDPQTQHLVTNSNPEEWREEPADNASSSGPQTPQADLEAASDKEERLDVFSFANSDDLRLRDVPIFKIDSSLAPESTTVPGFGVPLSVLAKPRLTHALIADKARTTYAPNPSTAMSSTSSDNGASTMPQKRKPGRPPGYFLGPTSCAHCRKSHRRCDYNTVCHRCVKAKIPCDRSDTVDRPSVIVREARIAVKAEAQAAVAAAVAAGWAIPIEPKSRARADSTAESVISEGIAASVKRRRTPSPSDVCRDNIIEQRSKRRAAVMPIQKFDPSVYITPKGNWMQRAAVQAAKVAAKVDDRKSLSRTGSVDGARADDTNQERGSRSTSSMKKEVNSNKSGERSTSDTSSVVDVDMAEDDRASVGGVSQSSSKARSTGMQESTPETASSVTSPNMPNLRRRVLRTPVPVLVPGPPLGAGRPPPFPVRMSVSAQQPMAQVLTPANQVAFLNNNAAGGSSQASLIPAVVTPPVKRGPGRPPWKYPPGFIPPPPPPKRSVGRPRNPNRVIKGYDANGVKRGPGRPPLPRGPDGLILPEFKTEYKKQPKDEESVKPQKDIEKGKPGPKPKSIVKAKLVEKAKSVERAKLAEKAKLVEKAKLAEKAKPKQVVAVKKAPVAMHAGKQSTKQTSAATSSKTKNDPESDSDDESSINDESAKVVARLVKKTYLKSGLYSSDLKVNPAPAPATSKNSTKPTRAGTRAVLKAPEHGNRAFPLPINYGATLLEKQRDFVLPYDIMHAWKHGLLRLTKQPEPFTKIRSNIFVERKRRTETSPMVCHCVRPPPGAGRVGCGEDCYNRVMFYECISAHCPCGDQCSNQRFQRKHSEDHLRVIYTPERGFGIQTLEPIKKGNLVIEYRGEVISQALCHERMEGIYKNNKNFYFLEYEKGEVVDACMKGTNARFVNHSCSPNSQIEKWFLNGEMSIGIFASQDIPAGAEISYDYNFSSFSGAQKQLCRCDAPNCRGYIGERTSSKKAVPESGALGSSSKSGKKKGDKRKGGHRRVHDMEQSSQRLGQMPSIGQIRMRQSDKYKLGKMIAIRYTRLFLFRNVRLVESKYVKYAQTKSRSYQDKVDRAWLMQARQCRKRSLDGVIDDLRAQALEREEAEQAPISEEEDDSSDDEEELSSLSGTPDDSIVQDEDDYLGEDLAEDNDNDENFIDAPEYPIEIETDESEDEDVVEVLEVTPDLEALSIYAAAKLSFNGASTAATTDFSAASSSSPNSASTDTLVEDTEALHLSKDSAVNGKAMSAVKSKKDYGPRRLRNRAA</sequence>
<dbReference type="CDD" id="cd00067">
    <property type="entry name" value="GAL4"/>
    <property type="match status" value="1"/>
</dbReference>
<feature type="compositionally biased region" description="Polar residues" evidence="8">
    <location>
        <begin position="212"/>
        <end position="223"/>
    </location>
</feature>
<feature type="region of interest" description="Disordered" evidence="8">
    <location>
        <begin position="806"/>
        <end position="856"/>
    </location>
</feature>
<evidence type="ECO:0000313" key="12">
    <source>
        <dbReference type="EMBL" id="GJJ69965.1"/>
    </source>
</evidence>
<dbReference type="EMBL" id="BQFW01000003">
    <property type="protein sequence ID" value="GJJ69965.1"/>
    <property type="molecule type" value="Genomic_DNA"/>
</dbReference>
<feature type="compositionally biased region" description="Basic residues" evidence="8">
    <location>
        <begin position="1190"/>
        <end position="1205"/>
    </location>
</feature>
<keyword evidence="7" id="KW-0539">Nucleus</keyword>
<feature type="compositionally biased region" description="Low complexity" evidence="8">
    <location>
        <begin position="810"/>
        <end position="839"/>
    </location>
</feature>
<dbReference type="SMART" id="SM00317">
    <property type="entry name" value="SET"/>
    <property type="match status" value="1"/>
</dbReference>
<gene>
    <name evidence="12" type="ORF">EMPS_02314</name>
</gene>
<feature type="region of interest" description="Disordered" evidence="8">
    <location>
        <begin position="206"/>
        <end position="252"/>
    </location>
</feature>
<feature type="region of interest" description="Disordered" evidence="8">
    <location>
        <begin position="76"/>
        <end position="100"/>
    </location>
</feature>
<feature type="compositionally biased region" description="Polar residues" evidence="8">
    <location>
        <begin position="126"/>
        <end position="142"/>
    </location>
</feature>
<dbReference type="Pfam" id="PF00856">
    <property type="entry name" value="SET"/>
    <property type="match status" value="1"/>
</dbReference>
<dbReference type="InterPro" id="IPR050777">
    <property type="entry name" value="SET2_Histone-Lys_MeTrsfase"/>
</dbReference>
<feature type="region of interest" description="Disordered" evidence="8">
    <location>
        <begin position="502"/>
        <end position="606"/>
    </location>
</feature>
<feature type="region of interest" description="Disordered" evidence="8">
    <location>
        <begin position="1408"/>
        <end position="1467"/>
    </location>
</feature>
<dbReference type="GO" id="GO:0008270">
    <property type="term" value="F:zinc ion binding"/>
    <property type="evidence" value="ECO:0007669"/>
    <property type="project" value="InterPro"/>
</dbReference>
<dbReference type="SMART" id="SM00570">
    <property type="entry name" value="AWS"/>
    <property type="match status" value="1"/>
</dbReference>
<feature type="region of interest" description="Disordered" evidence="8">
    <location>
        <begin position="1175"/>
        <end position="1221"/>
    </location>
</feature>
<evidence type="ECO:0000256" key="6">
    <source>
        <dbReference type="ARBA" id="ARBA00022691"/>
    </source>
</evidence>
<feature type="compositionally biased region" description="Acidic residues" evidence="8">
    <location>
        <begin position="1304"/>
        <end position="1325"/>
    </location>
</feature>
<keyword evidence="3" id="KW-0158">Chromosome</keyword>
<proteinExistence type="predicted"/>
<feature type="compositionally biased region" description="Polar residues" evidence="8">
    <location>
        <begin position="316"/>
        <end position="337"/>
    </location>
</feature>
<feature type="domain" description="SET" evidence="9">
    <location>
        <begin position="1029"/>
        <end position="1145"/>
    </location>
</feature>
<protein>
    <submittedName>
        <fullName evidence="12">[histone H3]-lysine4 N-trimethyltransferase ASH1L</fullName>
    </submittedName>
</protein>
<keyword evidence="4" id="KW-0489">Methyltransferase</keyword>
<evidence type="ECO:0000256" key="2">
    <source>
        <dbReference type="ARBA" id="ARBA00004286"/>
    </source>
</evidence>
<evidence type="ECO:0000259" key="9">
    <source>
        <dbReference type="PROSITE" id="PS50280"/>
    </source>
</evidence>
<evidence type="ECO:0000256" key="3">
    <source>
        <dbReference type="ARBA" id="ARBA00022454"/>
    </source>
</evidence>
<evidence type="ECO:0000313" key="13">
    <source>
        <dbReference type="Proteomes" id="UP000827284"/>
    </source>
</evidence>
<dbReference type="PANTHER" id="PTHR22884">
    <property type="entry name" value="SET DOMAIN PROTEINS"/>
    <property type="match status" value="1"/>
</dbReference>
<feature type="compositionally biased region" description="Basic residues" evidence="8">
    <location>
        <begin position="1"/>
        <end position="10"/>
    </location>
</feature>
<reference evidence="12" key="1">
    <citation type="submission" date="2021-11" db="EMBL/GenBank/DDBJ databases">
        <authorList>
            <person name="Herlambang A."/>
            <person name="Guo Y."/>
            <person name="Takashima Y."/>
            <person name="Nishizawa T."/>
        </authorList>
    </citation>
    <scope>NUCLEOTIDE SEQUENCE</scope>
    <source>
        <strain evidence="12">E1425</strain>
    </source>
</reference>
<keyword evidence="5" id="KW-0808">Transferase</keyword>
<dbReference type="Proteomes" id="UP000827284">
    <property type="component" value="Unassembled WGS sequence"/>
</dbReference>
<dbReference type="SMART" id="SM00066">
    <property type="entry name" value="GAL4"/>
    <property type="match status" value="1"/>
</dbReference>
<feature type="compositionally biased region" description="Low complexity" evidence="8">
    <location>
        <begin position="1408"/>
        <end position="1427"/>
    </location>
</feature>
<dbReference type="InterPro" id="IPR001138">
    <property type="entry name" value="Zn2Cys6_DnaBD"/>
</dbReference>
<evidence type="ECO:0000259" key="10">
    <source>
        <dbReference type="PROSITE" id="PS50868"/>
    </source>
</evidence>
<feature type="region of interest" description="Disordered" evidence="8">
    <location>
        <begin position="1302"/>
        <end position="1338"/>
    </location>
</feature>
<dbReference type="InterPro" id="IPR003616">
    <property type="entry name" value="Post-SET_dom"/>
</dbReference>
<evidence type="ECO:0000256" key="1">
    <source>
        <dbReference type="ARBA" id="ARBA00004123"/>
    </source>
</evidence>
<dbReference type="SUPFAM" id="SSF82199">
    <property type="entry name" value="SET domain"/>
    <property type="match status" value="1"/>
</dbReference>
<evidence type="ECO:0000256" key="8">
    <source>
        <dbReference type="SAM" id="MobiDB-lite"/>
    </source>
</evidence>
<dbReference type="SMART" id="SM00508">
    <property type="entry name" value="PostSET"/>
    <property type="match status" value="1"/>
</dbReference>
<evidence type="ECO:0000256" key="7">
    <source>
        <dbReference type="ARBA" id="ARBA00023242"/>
    </source>
</evidence>
<keyword evidence="13" id="KW-1185">Reference proteome</keyword>
<dbReference type="InterPro" id="IPR006560">
    <property type="entry name" value="AWS_dom"/>
</dbReference>
<feature type="region of interest" description="Disordered" evidence="8">
    <location>
        <begin position="114"/>
        <end position="146"/>
    </location>
</feature>
<feature type="region of interest" description="Disordered" evidence="8">
    <location>
        <begin position="316"/>
        <end position="346"/>
    </location>
</feature>
<dbReference type="InterPro" id="IPR001214">
    <property type="entry name" value="SET_dom"/>
</dbReference>
<dbReference type="GO" id="GO:0005634">
    <property type="term" value="C:nucleus"/>
    <property type="evidence" value="ECO:0007669"/>
    <property type="project" value="UniProtKB-SubCell"/>
</dbReference>
<feature type="domain" description="AWS" evidence="11">
    <location>
        <begin position="974"/>
        <end position="1026"/>
    </location>
</feature>
<keyword evidence="6" id="KW-0949">S-adenosyl-L-methionine</keyword>
<feature type="region of interest" description="Disordered" evidence="8">
    <location>
        <begin position="679"/>
        <end position="776"/>
    </location>
</feature>
<dbReference type="OrthoDB" id="422362at2759"/>
<dbReference type="InterPro" id="IPR036864">
    <property type="entry name" value="Zn2-C6_fun-type_DNA-bd_sf"/>
</dbReference>
<dbReference type="GO" id="GO:0000981">
    <property type="term" value="F:DNA-binding transcription factor activity, RNA polymerase II-specific"/>
    <property type="evidence" value="ECO:0007669"/>
    <property type="project" value="InterPro"/>
</dbReference>
<name>A0A9P3H4R0_9FUNG</name>